<evidence type="ECO:0000313" key="2">
    <source>
        <dbReference type="Proteomes" id="UP001228581"/>
    </source>
</evidence>
<protein>
    <submittedName>
        <fullName evidence="1">Uncharacterized protein</fullName>
    </submittedName>
</protein>
<dbReference type="Proteomes" id="UP001228581">
    <property type="component" value="Unassembled WGS sequence"/>
</dbReference>
<comment type="caution">
    <text evidence="1">The sequence shown here is derived from an EMBL/GenBank/DDBJ whole genome shotgun (WGS) entry which is preliminary data.</text>
</comment>
<accession>A0ABT7CVA8</accession>
<gene>
    <name evidence="1" type="ORF">QNI19_26715</name>
</gene>
<organism evidence="1 2">
    <name type="scientific">Xanthocytophaga flava</name>
    <dbReference type="NCBI Taxonomy" id="3048013"/>
    <lineage>
        <taxon>Bacteria</taxon>
        <taxon>Pseudomonadati</taxon>
        <taxon>Bacteroidota</taxon>
        <taxon>Cytophagia</taxon>
        <taxon>Cytophagales</taxon>
        <taxon>Rhodocytophagaceae</taxon>
        <taxon>Xanthocytophaga</taxon>
    </lineage>
</organism>
<reference evidence="1 2" key="1">
    <citation type="submission" date="2023-05" db="EMBL/GenBank/DDBJ databases">
        <authorList>
            <person name="Zhang X."/>
        </authorList>
    </citation>
    <scope>NUCLEOTIDE SEQUENCE [LARGE SCALE GENOMIC DNA]</scope>
    <source>
        <strain evidence="1 2">DM2B3-1</strain>
    </source>
</reference>
<name>A0ABT7CVA8_9BACT</name>
<keyword evidence="2" id="KW-1185">Reference proteome</keyword>
<sequence length="275" mass="31400">MAAKAKKSEVTVKDSKPERILINEYPEQKSAMEKAHRGYLPTLRKAVQSYIQLGYVEPVNLEFINRLVFGGLPEFDQAYRSWFYDETPSVNMLPMEKAAVLPHLRLPQAYIDFKSSIDDLISQCETRHSFLDISIPFPLTISFYELEENDVKLNEAALLKYLEISTESYLEDPVHIELYQRLTALVTELNILQDFLHKDLFGEKTFLHGIINHGTYPGMGFQSSKASIKLDIMRIKGIPTYECSALNKLMNTSKACLTETTPQQGELQVEPETVV</sequence>
<dbReference type="EMBL" id="JASJOT010000023">
    <property type="protein sequence ID" value="MDJ1496554.1"/>
    <property type="molecule type" value="Genomic_DNA"/>
</dbReference>
<dbReference type="RefSeq" id="WP_314001456.1">
    <property type="nucleotide sequence ID" value="NZ_JASJOT010000023.1"/>
</dbReference>
<evidence type="ECO:0000313" key="1">
    <source>
        <dbReference type="EMBL" id="MDJ1496554.1"/>
    </source>
</evidence>
<proteinExistence type="predicted"/>